<accession>A0ABQ9E7N5</accession>
<dbReference type="SUPFAM" id="SSF53300">
    <property type="entry name" value="vWA-like"/>
    <property type="match status" value="1"/>
</dbReference>
<dbReference type="EMBL" id="JARBDR010000921">
    <property type="protein sequence ID" value="KAJ8299786.1"/>
    <property type="molecule type" value="Genomic_DNA"/>
</dbReference>
<evidence type="ECO:0008006" key="3">
    <source>
        <dbReference type="Google" id="ProtNLM"/>
    </source>
</evidence>
<reference evidence="1 2" key="1">
    <citation type="submission" date="2022-12" db="EMBL/GenBank/DDBJ databases">
        <title>Chromosome-level genome of Tegillarca granosa.</title>
        <authorList>
            <person name="Kim J."/>
        </authorList>
    </citation>
    <scope>NUCLEOTIDE SEQUENCE [LARGE SCALE GENOMIC DNA]</scope>
    <source>
        <strain evidence="1">Teg-2019</strain>
        <tissue evidence="1">Adductor muscle</tissue>
    </source>
</reference>
<proteinExistence type="predicted"/>
<gene>
    <name evidence="1" type="ORF">KUTeg_023846</name>
</gene>
<keyword evidence="2" id="KW-1185">Reference proteome</keyword>
<evidence type="ECO:0000313" key="1">
    <source>
        <dbReference type="EMBL" id="KAJ8299786.1"/>
    </source>
</evidence>
<dbReference type="Gene3D" id="3.40.50.410">
    <property type="entry name" value="von Willebrand factor, type A domain"/>
    <property type="match status" value="1"/>
</dbReference>
<protein>
    <recommendedName>
        <fullName evidence="3">VWFA domain-containing protein</fullName>
    </recommendedName>
</protein>
<name>A0ABQ9E7N5_TEGGR</name>
<dbReference type="InterPro" id="IPR036465">
    <property type="entry name" value="vWFA_dom_sf"/>
</dbReference>
<comment type="caution">
    <text evidence="1">The sequence shown here is derived from an EMBL/GenBank/DDBJ whole genome shotgun (WGS) entry which is preliminary data.</text>
</comment>
<dbReference type="Proteomes" id="UP001217089">
    <property type="component" value="Unassembled WGS sequence"/>
</dbReference>
<sequence length="68" mass="7637">MFTLKKWVRGYATNTAILITDSLSNRNSESTISEVELARSKNIQIYTIGFGLIDTANTPKGMIVDWIQ</sequence>
<evidence type="ECO:0000313" key="2">
    <source>
        <dbReference type="Proteomes" id="UP001217089"/>
    </source>
</evidence>
<organism evidence="1 2">
    <name type="scientific">Tegillarca granosa</name>
    <name type="common">Malaysian cockle</name>
    <name type="synonym">Anadara granosa</name>
    <dbReference type="NCBI Taxonomy" id="220873"/>
    <lineage>
        <taxon>Eukaryota</taxon>
        <taxon>Metazoa</taxon>
        <taxon>Spiralia</taxon>
        <taxon>Lophotrochozoa</taxon>
        <taxon>Mollusca</taxon>
        <taxon>Bivalvia</taxon>
        <taxon>Autobranchia</taxon>
        <taxon>Pteriomorphia</taxon>
        <taxon>Arcoida</taxon>
        <taxon>Arcoidea</taxon>
        <taxon>Arcidae</taxon>
        <taxon>Tegillarca</taxon>
    </lineage>
</organism>